<reference evidence="9" key="1">
    <citation type="submission" date="2022-10" db="EMBL/GenBank/DDBJ databases">
        <title>Determination and structural analysis of whole genome sequence of Sarocladium strictum F4-1.</title>
        <authorList>
            <person name="Hu L."/>
            <person name="Jiang Y."/>
        </authorList>
    </citation>
    <scope>NUCLEOTIDE SEQUENCE</scope>
    <source>
        <strain evidence="9">F4-1</strain>
    </source>
</reference>
<evidence type="ECO:0000256" key="6">
    <source>
        <dbReference type="RuleBase" id="RU000682"/>
    </source>
</evidence>
<evidence type="ECO:0000256" key="3">
    <source>
        <dbReference type="ARBA" id="ARBA00023155"/>
    </source>
</evidence>
<feature type="region of interest" description="Disordered" evidence="7">
    <location>
        <begin position="641"/>
        <end position="704"/>
    </location>
</feature>
<gene>
    <name evidence="9" type="ORF">NLU13_9338</name>
</gene>
<protein>
    <recommendedName>
        <fullName evidence="8">Homeobox domain-containing protein</fullName>
    </recommendedName>
</protein>
<dbReference type="InterPro" id="IPR050453">
    <property type="entry name" value="LIM_Homeobox_TF"/>
</dbReference>
<evidence type="ECO:0000313" key="10">
    <source>
        <dbReference type="Proteomes" id="UP001175261"/>
    </source>
</evidence>
<dbReference type="Pfam" id="PF00046">
    <property type="entry name" value="Homeodomain"/>
    <property type="match status" value="1"/>
</dbReference>
<name>A0AA39GC59_SARSR</name>
<dbReference type="Proteomes" id="UP001175261">
    <property type="component" value="Unassembled WGS sequence"/>
</dbReference>
<dbReference type="AlphaFoldDB" id="A0AA39GC59"/>
<feature type="region of interest" description="Disordered" evidence="7">
    <location>
        <begin position="428"/>
        <end position="595"/>
    </location>
</feature>
<evidence type="ECO:0000259" key="8">
    <source>
        <dbReference type="PROSITE" id="PS50071"/>
    </source>
</evidence>
<dbReference type="GO" id="GO:0005634">
    <property type="term" value="C:nucleus"/>
    <property type="evidence" value="ECO:0007669"/>
    <property type="project" value="UniProtKB-SubCell"/>
</dbReference>
<feature type="compositionally biased region" description="Polar residues" evidence="7">
    <location>
        <begin position="567"/>
        <end position="594"/>
    </location>
</feature>
<evidence type="ECO:0000256" key="4">
    <source>
        <dbReference type="ARBA" id="ARBA00023242"/>
    </source>
</evidence>
<keyword evidence="2 5" id="KW-0238">DNA-binding</keyword>
<dbReference type="InterPro" id="IPR009057">
    <property type="entry name" value="Homeodomain-like_sf"/>
</dbReference>
<dbReference type="Gene3D" id="1.10.10.60">
    <property type="entry name" value="Homeodomain-like"/>
    <property type="match status" value="1"/>
</dbReference>
<evidence type="ECO:0000256" key="5">
    <source>
        <dbReference type="PROSITE-ProRule" id="PRU00108"/>
    </source>
</evidence>
<dbReference type="SMART" id="SM00389">
    <property type="entry name" value="HOX"/>
    <property type="match status" value="1"/>
</dbReference>
<feature type="domain" description="Homeobox" evidence="8">
    <location>
        <begin position="219"/>
        <end position="280"/>
    </location>
</feature>
<proteinExistence type="predicted"/>
<keyword evidence="3 5" id="KW-0371">Homeobox</keyword>
<dbReference type="CDD" id="cd00086">
    <property type="entry name" value="homeodomain"/>
    <property type="match status" value="1"/>
</dbReference>
<feature type="DNA-binding region" description="Homeobox" evidence="5">
    <location>
        <begin position="221"/>
        <end position="281"/>
    </location>
</feature>
<dbReference type="EMBL" id="JAPDFR010000009">
    <property type="protein sequence ID" value="KAK0383427.1"/>
    <property type="molecule type" value="Genomic_DNA"/>
</dbReference>
<keyword evidence="4 5" id="KW-0539">Nucleus</keyword>
<dbReference type="GO" id="GO:0000981">
    <property type="term" value="F:DNA-binding transcription factor activity, RNA polymerase II-specific"/>
    <property type="evidence" value="ECO:0007669"/>
    <property type="project" value="TreeGrafter"/>
</dbReference>
<dbReference type="InterPro" id="IPR001356">
    <property type="entry name" value="HD"/>
</dbReference>
<organism evidence="9 10">
    <name type="scientific">Sarocladium strictum</name>
    <name type="common">Black bundle disease fungus</name>
    <name type="synonym">Acremonium strictum</name>
    <dbReference type="NCBI Taxonomy" id="5046"/>
    <lineage>
        <taxon>Eukaryota</taxon>
        <taxon>Fungi</taxon>
        <taxon>Dikarya</taxon>
        <taxon>Ascomycota</taxon>
        <taxon>Pezizomycotina</taxon>
        <taxon>Sordariomycetes</taxon>
        <taxon>Hypocreomycetidae</taxon>
        <taxon>Hypocreales</taxon>
        <taxon>Sarocladiaceae</taxon>
        <taxon>Sarocladium</taxon>
    </lineage>
</organism>
<dbReference type="SUPFAM" id="SSF46689">
    <property type="entry name" value="Homeodomain-like"/>
    <property type="match status" value="1"/>
</dbReference>
<dbReference type="PANTHER" id="PTHR24208:SF166">
    <property type="entry name" value="LIM HOMEOBOX TRANSCRIPTION FACTOR 1 ALPHA, ISOFORM B"/>
    <property type="match status" value="1"/>
</dbReference>
<keyword evidence="10" id="KW-1185">Reference proteome</keyword>
<sequence length="704" mass="76771">MLATRPRDSESSRWSFSKFDPSHREHLGSRMSSTYDSSLSTHQDWQGQYSYLPPEEGAGFGQSFDQHHDPAISSRSPRTVQEVPAGIDAALKRGPITPVTDDESREGKPLEDRETSTGDTVQALSEGDIYTVKRPEQTHDELATSADTPALSMGSTNLSSLSSTGQVTESQPVQMFTNGKIDEVKEDDDDVVEDDEMIDVEGEGEQPSRPMTAAERTAARRKMKRFRLTHQQTRFLMSEFAKQPHPDAAHRERLSKEIPGLSPRQVQVWFQNRRAKIKRLTADDRNQMIKMRAVPDDFDNVQALHSPYGAVHGLGAPMGHPVEFGNPNYTGDSMMRPLMVDVRRNDNDDHLSPTGLTPGFGGIGMGHSNGMNSSELMSPMTPTSGDRYQFGGQMAAPLSAGSRLSGPFSGRHNNIDTTLHMSRQNMRPLQPLHLRDPLTRSRSETIHSPLRTSMSWKGDSMSYSTYPTPTSTSDMTVRQHPVYDSSQMNASSHNGQATFDSPGPYSSQSTGYDHHGGTSLGSSQGMGYSLPQQPPSTRPSRLRAVSATLPLNLDIKGHHPPPDLGPQSATTGQRPRAPSTSSQLDNSSIYTTSYPPAPLTAPLDFSLSRSSVTRNDSPNFSASQMSAPIHAPSDFSTAFQAGMSAPTSRTPMRDSFGGGGPLAFSQAHDSSASFGNDAREVDRKRSFIVSSGNSNALDNSESRT</sequence>
<feature type="compositionally biased region" description="Polar residues" evidence="7">
    <location>
        <begin position="688"/>
        <end position="704"/>
    </location>
</feature>
<feature type="compositionally biased region" description="Polar residues" evidence="7">
    <location>
        <begin position="641"/>
        <end position="650"/>
    </location>
</feature>
<evidence type="ECO:0000256" key="7">
    <source>
        <dbReference type="SAM" id="MobiDB-lite"/>
    </source>
</evidence>
<evidence type="ECO:0000256" key="2">
    <source>
        <dbReference type="ARBA" id="ARBA00023125"/>
    </source>
</evidence>
<dbReference type="PANTHER" id="PTHR24208">
    <property type="entry name" value="LIM/HOMEOBOX PROTEIN LHX"/>
    <property type="match status" value="1"/>
</dbReference>
<dbReference type="PROSITE" id="PS50071">
    <property type="entry name" value="HOMEOBOX_2"/>
    <property type="match status" value="1"/>
</dbReference>
<accession>A0AA39GC59</accession>
<feature type="compositionally biased region" description="Polar residues" evidence="7">
    <location>
        <begin position="484"/>
        <end position="511"/>
    </location>
</feature>
<feature type="compositionally biased region" description="Basic and acidic residues" evidence="7">
    <location>
        <begin position="105"/>
        <end position="116"/>
    </location>
</feature>
<evidence type="ECO:0000313" key="9">
    <source>
        <dbReference type="EMBL" id="KAK0383427.1"/>
    </source>
</evidence>
<feature type="compositionally biased region" description="Basic and acidic residues" evidence="7">
    <location>
        <begin position="1"/>
        <end position="11"/>
    </location>
</feature>
<feature type="compositionally biased region" description="Low complexity" evidence="7">
    <location>
        <begin position="459"/>
        <end position="476"/>
    </location>
</feature>
<feature type="compositionally biased region" description="Polar residues" evidence="7">
    <location>
        <begin position="30"/>
        <end position="49"/>
    </location>
</feature>
<feature type="compositionally biased region" description="Basic and acidic residues" evidence="7">
    <location>
        <begin position="433"/>
        <end position="445"/>
    </location>
</feature>
<evidence type="ECO:0000256" key="1">
    <source>
        <dbReference type="ARBA" id="ARBA00004123"/>
    </source>
</evidence>
<feature type="region of interest" description="Disordered" evidence="7">
    <location>
        <begin position="1"/>
        <end position="134"/>
    </location>
</feature>
<dbReference type="GO" id="GO:0000977">
    <property type="term" value="F:RNA polymerase II transcription regulatory region sequence-specific DNA binding"/>
    <property type="evidence" value="ECO:0007669"/>
    <property type="project" value="TreeGrafter"/>
</dbReference>
<comment type="subcellular location">
    <subcellularLocation>
        <location evidence="1 5 6">Nucleus</location>
    </subcellularLocation>
</comment>
<comment type="caution">
    <text evidence="9">The sequence shown here is derived from an EMBL/GenBank/DDBJ whole genome shotgun (WGS) entry which is preliminary data.</text>
</comment>